<dbReference type="Proteomes" id="UP000530660">
    <property type="component" value="Unassembled WGS sequence"/>
</dbReference>
<feature type="compositionally biased region" description="Basic residues" evidence="1">
    <location>
        <begin position="84"/>
        <end position="102"/>
    </location>
</feature>
<comment type="caution">
    <text evidence="2">The sequence shown here is derived from an EMBL/GenBank/DDBJ whole genome shotgun (WGS) entry which is preliminary data.</text>
</comment>
<accession>A0A7J7IHR5</accession>
<sequence>MKVGGNSLDSEHERAVLESWLAQLRDEADWSDMGADQLHADMEEDEEDESDAEEADLLRTLQDAVNRHQAPVVALVSGKVVHIRRAASAGRGHRHGRRRHRRQQPEEQRQSGGLTRTDKGDGEAA</sequence>
<name>A0A7J7IHR5_9RHOD</name>
<feature type="region of interest" description="Disordered" evidence="1">
    <location>
        <begin position="32"/>
        <end position="55"/>
    </location>
</feature>
<evidence type="ECO:0000313" key="2">
    <source>
        <dbReference type="EMBL" id="KAF6002633.1"/>
    </source>
</evidence>
<feature type="region of interest" description="Disordered" evidence="1">
    <location>
        <begin position="84"/>
        <end position="125"/>
    </location>
</feature>
<evidence type="ECO:0000313" key="3">
    <source>
        <dbReference type="Proteomes" id="UP000530660"/>
    </source>
</evidence>
<feature type="compositionally biased region" description="Acidic residues" evidence="1">
    <location>
        <begin position="42"/>
        <end position="55"/>
    </location>
</feature>
<dbReference type="OrthoDB" id="10650555at2759"/>
<gene>
    <name evidence="2" type="ORF">F1559_000764</name>
</gene>
<reference evidence="2 3" key="1">
    <citation type="journal article" date="2020" name="J. Phycol.">
        <title>Comparative genome analysis reveals Cyanidiococcus gen. nov., a new extremophilic red algal genus sister to Cyanidioschyzon (Cyanidioschyzonaceae, Rhodophyta).</title>
        <authorList>
            <person name="Liu S.-L."/>
            <person name="Chiang Y.-R."/>
            <person name="Yoon H.S."/>
            <person name="Fu H.-Y."/>
        </authorList>
    </citation>
    <scope>NUCLEOTIDE SEQUENCE [LARGE SCALE GENOMIC DNA]</scope>
    <source>
        <strain evidence="2 3">THAL066</strain>
    </source>
</reference>
<dbReference type="AlphaFoldDB" id="A0A7J7IHR5"/>
<protein>
    <submittedName>
        <fullName evidence="2">Uncharacterized protein</fullName>
    </submittedName>
</protein>
<dbReference type="EMBL" id="VWRR01000009">
    <property type="protein sequence ID" value="KAF6002633.1"/>
    <property type="molecule type" value="Genomic_DNA"/>
</dbReference>
<keyword evidence="3" id="KW-1185">Reference proteome</keyword>
<feature type="compositionally biased region" description="Basic and acidic residues" evidence="1">
    <location>
        <begin position="116"/>
        <end position="125"/>
    </location>
</feature>
<organism evidence="2 3">
    <name type="scientific">Cyanidiococcus yangmingshanensis</name>
    <dbReference type="NCBI Taxonomy" id="2690220"/>
    <lineage>
        <taxon>Eukaryota</taxon>
        <taxon>Rhodophyta</taxon>
        <taxon>Bangiophyceae</taxon>
        <taxon>Cyanidiales</taxon>
        <taxon>Cyanidiaceae</taxon>
        <taxon>Cyanidiococcus</taxon>
    </lineage>
</organism>
<evidence type="ECO:0000256" key="1">
    <source>
        <dbReference type="SAM" id="MobiDB-lite"/>
    </source>
</evidence>
<proteinExistence type="predicted"/>